<reference evidence="1 2" key="1">
    <citation type="submission" date="2018-02" db="EMBL/GenBank/DDBJ databases">
        <title>Draft genome sequences of four Parasaccharibacter apium strains isolated from honey bees.</title>
        <authorList>
            <person name="Corby-Harris V.L."/>
            <person name="Anderson K.E."/>
        </authorList>
    </citation>
    <scope>NUCLEOTIDE SEQUENCE [LARGE SCALE GENOMIC DNA]</scope>
    <source>
        <strain evidence="1 2">B8</strain>
    </source>
</reference>
<dbReference type="EMBL" id="LMYI01000004">
    <property type="protein sequence ID" value="POS63936.1"/>
    <property type="molecule type" value="Genomic_DNA"/>
</dbReference>
<accession>A0ABX4ZN67</accession>
<evidence type="ECO:0000313" key="1">
    <source>
        <dbReference type="EMBL" id="POS63936.1"/>
    </source>
</evidence>
<protein>
    <recommendedName>
        <fullName evidence="3">Apea-like HEPN domain-containing protein</fullName>
    </recommendedName>
</protein>
<gene>
    <name evidence="1" type="ORF">ASQ42_02545</name>
</gene>
<sequence length="252" mass="29749">MFNELKEKNISYISETVNNDIIKKDPRFYTEGFNDEGFFHFTCIHGHENLTILQNSKFEILSQMALYSLAKGFYRESIFSFSTCLERLFEYFIRFYAHKNSIDEKQIEKSWKNVRNQSERQIGAFVFMYLLQKKETPLLLDTNITKIRNDAVHKGKFPTKEEAMVFAEKVIKVAHPIMDSMVNDGININSPPSPDFTERLKKAIARHKKIRPAFIGISTLLSLNNYRTQYNIFTDTRNELERRMKHMLTYGR</sequence>
<evidence type="ECO:0008006" key="3">
    <source>
        <dbReference type="Google" id="ProtNLM"/>
    </source>
</evidence>
<organism evidence="1 2">
    <name type="scientific">Parasaccharibacter apium</name>
    <dbReference type="NCBI Taxonomy" id="1510841"/>
    <lineage>
        <taxon>Bacteria</taxon>
        <taxon>Pseudomonadati</taxon>
        <taxon>Pseudomonadota</taxon>
        <taxon>Alphaproteobacteria</taxon>
        <taxon>Acetobacterales</taxon>
        <taxon>Acetobacteraceae</taxon>
        <taxon>Parasaccharibacter</taxon>
    </lineage>
</organism>
<name>A0ABX4ZN67_9PROT</name>
<dbReference type="RefSeq" id="WP_103765236.1">
    <property type="nucleotide sequence ID" value="NZ_LMYH01000003.1"/>
</dbReference>
<evidence type="ECO:0000313" key="2">
    <source>
        <dbReference type="Proteomes" id="UP000237218"/>
    </source>
</evidence>
<dbReference type="Proteomes" id="UP000237218">
    <property type="component" value="Unassembled WGS sequence"/>
</dbReference>
<comment type="caution">
    <text evidence="1">The sequence shown here is derived from an EMBL/GenBank/DDBJ whole genome shotgun (WGS) entry which is preliminary data.</text>
</comment>
<proteinExistence type="predicted"/>
<keyword evidence="2" id="KW-1185">Reference proteome</keyword>